<accession>A0A8X6P5F7</accession>
<sequence length="135" mass="15966">MQRSFRRGNNNDIHCRRLWNDVYDGMACWPEDDNNQRRWRHSFTFAHLQLDSQRKEKRNYFSPPLPVTSHPPRGYSRPLRPFRYLPPSVRTGEDEEQHSRIPENFSRIVSLLTPYSFETGLEACPSGDQKGFGLL</sequence>
<dbReference type="AlphaFoldDB" id="A0A8X6P5F7"/>
<evidence type="ECO:0000313" key="3">
    <source>
        <dbReference type="Proteomes" id="UP000887013"/>
    </source>
</evidence>
<name>A0A8X6P5F7_NEPPI</name>
<gene>
    <name evidence="2" type="ORF">NPIL_335541</name>
</gene>
<keyword evidence="3" id="KW-1185">Reference proteome</keyword>
<comment type="caution">
    <text evidence="2">The sequence shown here is derived from an EMBL/GenBank/DDBJ whole genome shotgun (WGS) entry which is preliminary data.</text>
</comment>
<feature type="region of interest" description="Disordered" evidence="1">
    <location>
        <begin position="59"/>
        <end position="81"/>
    </location>
</feature>
<protein>
    <submittedName>
        <fullName evidence="2">Uncharacterized protein</fullName>
    </submittedName>
</protein>
<evidence type="ECO:0000313" key="2">
    <source>
        <dbReference type="EMBL" id="GFT47432.1"/>
    </source>
</evidence>
<dbReference type="EMBL" id="BMAW01064846">
    <property type="protein sequence ID" value="GFT47432.1"/>
    <property type="molecule type" value="Genomic_DNA"/>
</dbReference>
<evidence type="ECO:0000256" key="1">
    <source>
        <dbReference type="SAM" id="MobiDB-lite"/>
    </source>
</evidence>
<proteinExistence type="predicted"/>
<organism evidence="2 3">
    <name type="scientific">Nephila pilipes</name>
    <name type="common">Giant wood spider</name>
    <name type="synonym">Nephila maculata</name>
    <dbReference type="NCBI Taxonomy" id="299642"/>
    <lineage>
        <taxon>Eukaryota</taxon>
        <taxon>Metazoa</taxon>
        <taxon>Ecdysozoa</taxon>
        <taxon>Arthropoda</taxon>
        <taxon>Chelicerata</taxon>
        <taxon>Arachnida</taxon>
        <taxon>Araneae</taxon>
        <taxon>Araneomorphae</taxon>
        <taxon>Entelegynae</taxon>
        <taxon>Araneoidea</taxon>
        <taxon>Nephilidae</taxon>
        <taxon>Nephila</taxon>
    </lineage>
</organism>
<dbReference type="Proteomes" id="UP000887013">
    <property type="component" value="Unassembled WGS sequence"/>
</dbReference>
<reference evidence="2" key="1">
    <citation type="submission" date="2020-08" db="EMBL/GenBank/DDBJ databases">
        <title>Multicomponent nature underlies the extraordinary mechanical properties of spider dragline silk.</title>
        <authorList>
            <person name="Kono N."/>
            <person name="Nakamura H."/>
            <person name="Mori M."/>
            <person name="Yoshida Y."/>
            <person name="Ohtoshi R."/>
            <person name="Malay A.D."/>
            <person name="Moran D.A.P."/>
            <person name="Tomita M."/>
            <person name="Numata K."/>
            <person name="Arakawa K."/>
        </authorList>
    </citation>
    <scope>NUCLEOTIDE SEQUENCE</scope>
</reference>